<sequence length="97" mass="10950">MNITIRRLNLEQLQDFDDIRGYVYHMGEIIAFDPPRLIENETYAMTVRLTMNVFSILRAHTLADDGRGGILVDIYQASSTASPDSPLVRPDSVPIDI</sequence>
<evidence type="ECO:0000313" key="2">
    <source>
        <dbReference type="Proteomes" id="UP001202328"/>
    </source>
</evidence>
<dbReference type="EMBL" id="JAJJMB010017331">
    <property type="protein sequence ID" value="KAI3839731.1"/>
    <property type="molecule type" value="Genomic_DNA"/>
</dbReference>
<comment type="caution">
    <text evidence="1">The sequence shown here is derived from an EMBL/GenBank/DDBJ whole genome shotgun (WGS) entry which is preliminary data.</text>
</comment>
<dbReference type="Proteomes" id="UP001202328">
    <property type="component" value="Unassembled WGS sequence"/>
</dbReference>
<evidence type="ECO:0000313" key="1">
    <source>
        <dbReference type="EMBL" id="KAI3839731.1"/>
    </source>
</evidence>
<keyword evidence="2" id="KW-1185">Reference proteome</keyword>
<protein>
    <submittedName>
        <fullName evidence="1">Uncharacterized protein</fullName>
    </submittedName>
</protein>
<organism evidence="1 2">
    <name type="scientific">Papaver atlanticum</name>
    <dbReference type="NCBI Taxonomy" id="357466"/>
    <lineage>
        <taxon>Eukaryota</taxon>
        <taxon>Viridiplantae</taxon>
        <taxon>Streptophyta</taxon>
        <taxon>Embryophyta</taxon>
        <taxon>Tracheophyta</taxon>
        <taxon>Spermatophyta</taxon>
        <taxon>Magnoliopsida</taxon>
        <taxon>Ranunculales</taxon>
        <taxon>Papaveraceae</taxon>
        <taxon>Papaveroideae</taxon>
        <taxon>Papaver</taxon>
    </lineage>
</organism>
<dbReference type="AlphaFoldDB" id="A0AAD4X595"/>
<reference evidence="1" key="1">
    <citation type="submission" date="2022-04" db="EMBL/GenBank/DDBJ databases">
        <title>A functionally conserved STORR gene fusion in Papaver species that diverged 16.8 million years ago.</title>
        <authorList>
            <person name="Catania T."/>
        </authorList>
    </citation>
    <scope>NUCLEOTIDE SEQUENCE</scope>
    <source>
        <strain evidence="1">S-188037</strain>
    </source>
</reference>
<gene>
    <name evidence="1" type="ORF">MKW98_010036</name>
</gene>
<accession>A0AAD4X595</accession>
<proteinExistence type="predicted"/>
<name>A0AAD4X595_9MAGN</name>